<dbReference type="EMBL" id="CP032869">
    <property type="protein sequence ID" value="AYL97146.1"/>
    <property type="molecule type" value="Genomic_DNA"/>
</dbReference>
<name>A0A494VNY2_9SPHI</name>
<keyword evidence="2" id="KW-1185">Reference proteome</keyword>
<accession>A0A494VNY2</accession>
<dbReference type="RefSeq" id="WP_119410724.1">
    <property type="nucleotide sequence ID" value="NZ_CP032869.1"/>
</dbReference>
<gene>
    <name evidence="1" type="ORF">HYN43_018350</name>
</gene>
<dbReference type="OrthoDB" id="798935at2"/>
<evidence type="ECO:0000313" key="1">
    <source>
        <dbReference type="EMBL" id="AYL97146.1"/>
    </source>
</evidence>
<sequence>MKKPCLIIILLFAVLGKSYGRFQLAKLDTGKSITVPAKSDTPLLLSPVTAMRSDSGFANAQLIRSGRNKSRSNVKLNFYRHKLNNFVQPVLEALSASDRENFTITINQDSIRQAKDTLCVYDGKLHRGIYAFVPVILSNQSADTLKYINMVCSRLDIFRTDKQNAQLLLMTKCWKNGPEIFKVAPYQQAVFNIPVCFLTDMGDSKPFAPKNFKIGMSLFKYKVGNQLPLNIYALAHSKKMANVIWSNEVVMR</sequence>
<reference evidence="1 2" key="1">
    <citation type="submission" date="2018-10" db="EMBL/GenBank/DDBJ databases">
        <title>Genome sequencing of Mucilaginibacter sp. HYN0043.</title>
        <authorList>
            <person name="Kim M."/>
            <person name="Yi H."/>
        </authorList>
    </citation>
    <scope>NUCLEOTIDE SEQUENCE [LARGE SCALE GENOMIC DNA]</scope>
    <source>
        <strain evidence="1 2">HYN0043</strain>
    </source>
</reference>
<dbReference type="AlphaFoldDB" id="A0A494VNY2"/>
<protein>
    <submittedName>
        <fullName evidence="1">Uncharacterized protein</fullName>
    </submittedName>
</protein>
<organism evidence="1 2">
    <name type="scientific">Mucilaginibacter celer</name>
    <dbReference type="NCBI Taxonomy" id="2305508"/>
    <lineage>
        <taxon>Bacteria</taxon>
        <taxon>Pseudomonadati</taxon>
        <taxon>Bacteroidota</taxon>
        <taxon>Sphingobacteriia</taxon>
        <taxon>Sphingobacteriales</taxon>
        <taxon>Sphingobacteriaceae</taxon>
        <taxon>Mucilaginibacter</taxon>
    </lineage>
</organism>
<evidence type="ECO:0000313" key="2">
    <source>
        <dbReference type="Proteomes" id="UP000270046"/>
    </source>
</evidence>
<dbReference type="Proteomes" id="UP000270046">
    <property type="component" value="Chromosome"/>
</dbReference>
<proteinExistence type="predicted"/>
<dbReference type="KEGG" id="muh:HYN43_018350"/>